<gene>
    <name evidence="2" type="ORF">Ahy_A06g025956</name>
</gene>
<comment type="caution">
    <text evidence="2">The sequence shown here is derived from an EMBL/GenBank/DDBJ whole genome shotgun (WGS) entry which is preliminary data.</text>
</comment>
<dbReference type="Proteomes" id="UP000289738">
    <property type="component" value="Chromosome A06"/>
</dbReference>
<organism evidence="2 3">
    <name type="scientific">Arachis hypogaea</name>
    <name type="common">Peanut</name>
    <dbReference type="NCBI Taxonomy" id="3818"/>
    <lineage>
        <taxon>Eukaryota</taxon>
        <taxon>Viridiplantae</taxon>
        <taxon>Streptophyta</taxon>
        <taxon>Embryophyta</taxon>
        <taxon>Tracheophyta</taxon>
        <taxon>Spermatophyta</taxon>
        <taxon>Magnoliopsida</taxon>
        <taxon>eudicotyledons</taxon>
        <taxon>Gunneridae</taxon>
        <taxon>Pentapetalae</taxon>
        <taxon>rosids</taxon>
        <taxon>fabids</taxon>
        <taxon>Fabales</taxon>
        <taxon>Fabaceae</taxon>
        <taxon>Papilionoideae</taxon>
        <taxon>50 kb inversion clade</taxon>
        <taxon>dalbergioids sensu lato</taxon>
        <taxon>Dalbergieae</taxon>
        <taxon>Pterocarpus clade</taxon>
        <taxon>Arachis</taxon>
    </lineage>
</organism>
<sequence>MVLATISGFQSAERERESESDAIDFHTHVYTHEKFKKVQAQFRGKVTNSTFKKFVVTYDGISGEVKCRCLLFESRGILCRRSLSVLSFERVNKVAPRYILERWKSEELTVILHRVYNNVMAEMQEYKAKSKEKYSLSREDTSLENINELPPRITNSSKKKEKKAPNKLNLLDGGSVVQSNSNHYH</sequence>
<feature type="region of interest" description="Disordered" evidence="1">
    <location>
        <begin position="146"/>
        <end position="185"/>
    </location>
</feature>
<feature type="compositionally biased region" description="Polar residues" evidence="1">
    <location>
        <begin position="176"/>
        <end position="185"/>
    </location>
</feature>
<keyword evidence="3" id="KW-1185">Reference proteome</keyword>
<evidence type="ECO:0000256" key="1">
    <source>
        <dbReference type="SAM" id="MobiDB-lite"/>
    </source>
</evidence>
<dbReference type="AlphaFoldDB" id="A0A445CJ15"/>
<accession>A0A445CJ15</accession>
<reference evidence="2 3" key="1">
    <citation type="submission" date="2019-01" db="EMBL/GenBank/DDBJ databases">
        <title>Sequencing of cultivated peanut Arachis hypogaea provides insights into genome evolution and oil improvement.</title>
        <authorList>
            <person name="Chen X."/>
        </authorList>
    </citation>
    <scope>NUCLEOTIDE SEQUENCE [LARGE SCALE GENOMIC DNA]</scope>
    <source>
        <strain evidence="3">cv. Fuhuasheng</strain>
        <tissue evidence="2">Leaves</tissue>
    </source>
</reference>
<dbReference type="PANTHER" id="PTHR47718:SF15">
    <property type="entry name" value="PROTEIN FAR1-RELATED SEQUENCE 5-LIKE"/>
    <property type="match status" value="1"/>
</dbReference>
<dbReference type="PANTHER" id="PTHR47718">
    <property type="entry name" value="OS01G0519700 PROTEIN"/>
    <property type="match status" value="1"/>
</dbReference>
<protein>
    <submittedName>
        <fullName evidence="2">Uncharacterized protein</fullName>
    </submittedName>
</protein>
<proteinExistence type="predicted"/>
<evidence type="ECO:0000313" key="3">
    <source>
        <dbReference type="Proteomes" id="UP000289738"/>
    </source>
</evidence>
<name>A0A445CJ15_ARAHY</name>
<dbReference type="EMBL" id="SDMP01000006">
    <property type="protein sequence ID" value="RYR50925.1"/>
    <property type="molecule type" value="Genomic_DNA"/>
</dbReference>
<evidence type="ECO:0000313" key="2">
    <source>
        <dbReference type="EMBL" id="RYR50925.1"/>
    </source>
</evidence>